<feature type="transmembrane region" description="Helical" evidence="7">
    <location>
        <begin position="278"/>
        <end position="299"/>
    </location>
</feature>
<dbReference type="PANTHER" id="PTHR23517:SF13">
    <property type="entry name" value="MAJOR FACILITATOR SUPERFAMILY MFS_1"/>
    <property type="match status" value="1"/>
</dbReference>
<feature type="transmembrane region" description="Helical" evidence="7">
    <location>
        <begin position="343"/>
        <end position="364"/>
    </location>
</feature>
<comment type="caution">
    <text evidence="9">The sequence shown here is derived from an EMBL/GenBank/DDBJ whole genome shotgun (WGS) entry which is preliminary data.</text>
</comment>
<evidence type="ECO:0000256" key="3">
    <source>
        <dbReference type="ARBA" id="ARBA00022475"/>
    </source>
</evidence>
<dbReference type="SUPFAM" id="SSF103473">
    <property type="entry name" value="MFS general substrate transporter"/>
    <property type="match status" value="1"/>
</dbReference>
<feature type="transmembrane region" description="Helical" evidence="7">
    <location>
        <begin position="250"/>
        <end position="271"/>
    </location>
</feature>
<evidence type="ECO:0000313" key="10">
    <source>
        <dbReference type="Proteomes" id="UP001597338"/>
    </source>
</evidence>
<keyword evidence="2" id="KW-0813">Transport</keyword>
<evidence type="ECO:0000256" key="6">
    <source>
        <dbReference type="ARBA" id="ARBA00023136"/>
    </source>
</evidence>
<organism evidence="9 10">
    <name type="scientific">Promicromonospora aerolata</name>
    <dbReference type="NCBI Taxonomy" id="195749"/>
    <lineage>
        <taxon>Bacteria</taxon>
        <taxon>Bacillati</taxon>
        <taxon>Actinomycetota</taxon>
        <taxon>Actinomycetes</taxon>
        <taxon>Micrococcales</taxon>
        <taxon>Promicromonosporaceae</taxon>
        <taxon>Promicromonospora</taxon>
    </lineage>
</organism>
<dbReference type="InterPro" id="IPR011701">
    <property type="entry name" value="MFS"/>
</dbReference>
<feature type="transmembrane region" description="Helical" evidence="7">
    <location>
        <begin position="45"/>
        <end position="62"/>
    </location>
</feature>
<feature type="domain" description="Major facilitator superfamily (MFS) profile" evidence="8">
    <location>
        <begin position="1"/>
        <end position="393"/>
    </location>
</feature>
<evidence type="ECO:0000313" key="9">
    <source>
        <dbReference type="EMBL" id="MFD2028524.1"/>
    </source>
</evidence>
<sequence length="399" mass="41016">MLQRLHGPSGGALLALLAMGWGSNQFAPLIVMYQSELGVNAAQAQGMFVLYAVGLVPGLFIGGRWSDHRGRAPVVMLALIGVSVSSALLMCGPAAHAWLHLGRLLAGLACGIGFSAGTAWVKETTSGHHGPRRAVAAMTFGFAGGPLIVGLLASGLVAAGARAPAVWVYVPHLVLVAVTLVVISRTYGRVDASAAGPAVDLEERDGGLGLRDPRFAWIVLPLAPWVFITASIALAILPGAIHSSGTGDPLTFSALVTPLPAIAGVSIQMLVARLHEKLTHLLATAMSLATGGLLLGAWAVTAQSLTLTVVACIVLGLSYGACQTCGLHEVMRASPPEQLGRNTAIYQALTYLGYLIPLPIALLVPHVSLIGILVGLAAIAGLTLALVVSANIRIEARTP</sequence>
<reference evidence="10" key="1">
    <citation type="journal article" date="2019" name="Int. J. Syst. Evol. Microbiol.">
        <title>The Global Catalogue of Microorganisms (GCM) 10K type strain sequencing project: providing services to taxonomists for standard genome sequencing and annotation.</title>
        <authorList>
            <consortium name="The Broad Institute Genomics Platform"/>
            <consortium name="The Broad Institute Genome Sequencing Center for Infectious Disease"/>
            <person name="Wu L."/>
            <person name="Ma J."/>
        </authorList>
    </citation>
    <scope>NUCLEOTIDE SEQUENCE [LARGE SCALE GENOMIC DNA]</scope>
    <source>
        <strain evidence="10">CCM 7043</strain>
    </source>
</reference>
<evidence type="ECO:0000256" key="7">
    <source>
        <dbReference type="SAM" id="Phobius"/>
    </source>
</evidence>
<dbReference type="InterPro" id="IPR020846">
    <property type="entry name" value="MFS_dom"/>
</dbReference>
<dbReference type="InterPro" id="IPR036259">
    <property type="entry name" value="MFS_trans_sf"/>
</dbReference>
<dbReference type="Proteomes" id="UP001597338">
    <property type="component" value="Unassembled WGS sequence"/>
</dbReference>
<accession>A0ABW4VFJ6</accession>
<evidence type="ECO:0000256" key="2">
    <source>
        <dbReference type="ARBA" id="ARBA00022448"/>
    </source>
</evidence>
<feature type="transmembrane region" description="Helical" evidence="7">
    <location>
        <begin position="370"/>
        <end position="392"/>
    </location>
</feature>
<keyword evidence="6 7" id="KW-0472">Membrane</keyword>
<gene>
    <name evidence="9" type="ORF">ACFSL2_23760</name>
</gene>
<dbReference type="InterPro" id="IPR050171">
    <property type="entry name" value="MFS_Transporters"/>
</dbReference>
<feature type="transmembrane region" description="Helical" evidence="7">
    <location>
        <begin position="74"/>
        <end position="98"/>
    </location>
</feature>
<keyword evidence="5 7" id="KW-1133">Transmembrane helix</keyword>
<keyword evidence="4 7" id="KW-0812">Transmembrane</keyword>
<feature type="transmembrane region" description="Helical" evidence="7">
    <location>
        <begin position="104"/>
        <end position="122"/>
    </location>
</feature>
<dbReference type="EMBL" id="JBHUHF010000001">
    <property type="protein sequence ID" value="MFD2028524.1"/>
    <property type="molecule type" value="Genomic_DNA"/>
</dbReference>
<dbReference type="Gene3D" id="1.20.1250.20">
    <property type="entry name" value="MFS general substrate transporter like domains"/>
    <property type="match status" value="1"/>
</dbReference>
<evidence type="ECO:0000259" key="8">
    <source>
        <dbReference type="PROSITE" id="PS50850"/>
    </source>
</evidence>
<dbReference type="PANTHER" id="PTHR23517">
    <property type="entry name" value="RESISTANCE PROTEIN MDTM, PUTATIVE-RELATED-RELATED"/>
    <property type="match status" value="1"/>
</dbReference>
<feature type="transmembrane region" description="Helical" evidence="7">
    <location>
        <begin position="305"/>
        <end position="322"/>
    </location>
</feature>
<keyword evidence="3" id="KW-1003">Cell membrane</keyword>
<keyword evidence="10" id="KW-1185">Reference proteome</keyword>
<evidence type="ECO:0000256" key="4">
    <source>
        <dbReference type="ARBA" id="ARBA00022692"/>
    </source>
</evidence>
<feature type="transmembrane region" description="Helical" evidence="7">
    <location>
        <begin position="134"/>
        <end position="159"/>
    </location>
</feature>
<dbReference type="RefSeq" id="WP_377200201.1">
    <property type="nucleotide sequence ID" value="NZ_JBHUHF010000001.1"/>
</dbReference>
<evidence type="ECO:0000256" key="5">
    <source>
        <dbReference type="ARBA" id="ARBA00022989"/>
    </source>
</evidence>
<comment type="subcellular location">
    <subcellularLocation>
        <location evidence="1">Cell membrane</location>
        <topology evidence="1">Multi-pass membrane protein</topology>
    </subcellularLocation>
</comment>
<proteinExistence type="predicted"/>
<feature type="transmembrane region" description="Helical" evidence="7">
    <location>
        <begin position="215"/>
        <end position="238"/>
    </location>
</feature>
<dbReference type="Pfam" id="PF07690">
    <property type="entry name" value="MFS_1"/>
    <property type="match status" value="1"/>
</dbReference>
<dbReference type="PROSITE" id="PS50850">
    <property type="entry name" value="MFS"/>
    <property type="match status" value="1"/>
</dbReference>
<name>A0ABW4VFJ6_9MICO</name>
<feature type="transmembrane region" description="Helical" evidence="7">
    <location>
        <begin position="12"/>
        <end position="33"/>
    </location>
</feature>
<evidence type="ECO:0000256" key="1">
    <source>
        <dbReference type="ARBA" id="ARBA00004651"/>
    </source>
</evidence>
<feature type="transmembrane region" description="Helical" evidence="7">
    <location>
        <begin position="165"/>
        <end position="183"/>
    </location>
</feature>
<protein>
    <submittedName>
        <fullName evidence="9">MFS transporter</fullName>
    </submittedName>
</protein>